<dbReference type="AlphaFoldDB" id="A0A7M2RL23"/>
<dbReference type="SFLD" id="SFLDG01082">
    <property type="entry name" value="B12-binding_domain_containing"/>
    <property type="match status" value="1"/>
</dbReference>
<dbReference type="Gene3D" id="3.80.30.20">
    <property type="entry name" value="tm_1862 like domain"/>
    <property type="match status" value="1"/>
</dbReference>
<keyword evidence="4 6" id="KW-0408">Iron</keyword>
<keyword evidence="10" id="KW-1185">Reference proteome</keyword>
<feature type="compositionally biased region" description="Basic residues" evidence="7">
    <location>
        <begin position="601"/>
        <end position="623"/>
    </location>
</feature>
<dbReference type="PANTHER" id="PTHR32331:SF0">
    <property type="entry name" value="UPF0313 PROTEIN YGIQ"/>
    <property type="match status" value="1"/>
</dbReference>
<keyword evidence="2 6" id="KW-0949">S-adenosyl-L-methionine</keyword>
<evidence type="ECO:0000256" key="6">
    <source>
        <dbReference type="HAMAP-Rule" id="MF_01251"/>
    </source>
</evidence>
<keyword evidence="3 6" id="KW-0479">Metal-binding</keyword>
<dbReference type="InterPro" id="IPR023404">
    <property type="entry name" value="rSAM_horseshoe"/>
</dbReference>
<gene>
    <name evidence="9" type="ORF">INP51_07455</name>
</gene>
<proteinExistence type="inferred from homology"/>
<feature type="binding site" evidence="6">
    <location>
        <position position="311"/>
    </location>
    <ligand>
        <name>[4Fe-4S] cluster</name>
        <dbReference type="ChEBI" id="CHEBI:49883"/>
        <note>4Fe-4S-S-AdoMet</note>
    </ligand>
</feature>
<dbReference type="SFLD" id="SFLDG01069">
    <property type="entry name" value="UPF0313"/>
    <property type="match status" value="1"/>
</dbReference>
<dbReference type="PROSITE" id="PS51918">
    <property type="entry name" value="RADICAL_SAM"/>
    <property type="match status" value="1"/>
</dbReference>
<dbReference type="KEGG" id="bliq:INP51_07455"/>
<evidence type="ECO:0000313" key="9">
    <source>
        <dbReference type="EMBL" id="QOV20979.1"/>
    </source>
</evidence>
<dbReference type="PANTHER" id="PTHR32331">
    <property type="entry name" value="UPF0313 PROTEIN YGIQ"/>
    <property type="match status" value="1"/>
</dbReference>
<dbReference type="RefSeq" id="WP_193737293.1">
    <property type="nucleotide sequence ID" value="NZ_CP063304.1"/>
</dbReference>
<dbReference type="GO" id="GO:0003824">
    <property type="term" value="F:catalytic activity"/>
    <property type="evidence" value="ECO:0007669"/>
    <property type="project" value="InterPro"/>
</dbReference>
<keyword evidence="5 6" id="KW-0411">Iron-sulfur</keyword>
<dbReference type="NCBIfam" id="TIGR03904">
    <property type="entry name" value="SAM_YgiQ"/>
    <property type="match status" value="1"/>
</dbReference>
<dbReference type="HAMAP" id="MF_01251">
    <property type="entry name" value="UPF0313"/>
    <property type="match status" value="1"/>
</dbReference>
<dbReference type="InterPro" id="IPR022946">
    <property type="entry name" value="UPF0313"/>
</dbReference>
<feature type="binding site" evidence="6">
    <location>
        <position position="314"/>
    </location>
    <ligand>
        <name>[4Fe-4S] cluster</name>
        <dbReference type="ChEBI" id="CHEBI:49883"/>
        <note>4Fe-4S-S-AdoMet</note>
    </ligand>
</feature>
<feature type="binding site" evidence="6">
    <location>
        <position position="307"/>
    </location>
    <ligand>
        <name>[4Fe-4S] cluster</name>
        <dbReference type="ChEBI" id="CHEBI:49883"/>
        <note>4Fe-4S-S-AdoMet</note>
    </ligand>
</feature>
<dbReference type="SMART" id="SM00729">
    <property type="entry name" value="Elp3"/>
    <property type="match status" value="1"/>
</dbReference>
<dbReference type="SUPFAM" id="SSF102114">
    <property type="entry name" value="Radical SAM enzymes"/>
    <property type="match status" value="1"/>
</dbReference>
<accession>A0A7M2RL23</accession>
<sequence>MSFLPTTKKEMEQAGIKQLDFIYVTGDAYVDHSSFGTAIISRVLEANGYHVGIIAQPNWKNDKSITILGEPQLGFLVSSGNMDSMVNHYTVSRKHRSHDAYSPGGVMGLRPDRAVTVYSNLIRKTYKHTPIILGGIEASLRRLAHYDYWSDSLKRSVLLDSGADLISYGMGEHSIVEIADALASGISVKDLSFIRGTVFKTSRIDYLQDPILLPDYGLLQADKRNYADSFRVQHQNTDAHISKILVESYGSQGYIVQNPPAYPLTTQEMDDIYDLPYMRTWHPKYDAAGGIPALAEIKFSLTSNRGCFGGCSFCALNFHQGRAVQTRSHDSLIREATLMTKDPDFKGYIHDVGGPTANFRTPSCQKQKNRGVCPDRQCLFPRPCKNLQVDHTDYVKLLRELRSIPKVKKVFIRSGIRFDYVMADSSDDFMNELLNYHVSGQLRVAPEHIAAPVLKLMGKPDHKVYESFTKKFDVLNQKTGKKQYVLPYFMSSHPGCNLREAVELAEYIRDMGFNPEQAQDFYPTPSTLSTCMYYTGLNPLTMREVYVPIHPHEKAMQRALIQYKNPKNYELVKEALIRTGREDLIGFDSKCLIRPRDIHAHSNKIGKRHERTHSKKRRSKTTI</sequence>
<evidence type="ECO:0000256" key="3">
    <source>
        <dbReference type="ARBA" id="ARBA00022723"/>
    </source>
</evidence>
<dbReference type="GO" id="GO:0005506">
    <property type="term" value="F:iron ion binding"/>
    <property type="evidence" value="ECO:0007669"/>
    <property type="project" value="UniProtKB-UniRule"/>
</dbReference>
<evidence type="ECO:0000256" key="1">
    <source>
        <dbReference type="ARBA" id="ARBA00022485"/>
    </source>
</evidence>
<organism evidence="9 10">
    <name type="scientific">Blautia liquoris</name>
    <dbReference type="NCBI Taxonomy" id="2779518"/>
    <lineage>
        <taxon>Bacteria</taxon>
        <taxon>Bacillati</taxon>
        <taxon>Bacillota</taxon>
        <taxon>Clostridia</taxon>
        <taxon>Lachnospirales</taxon>
        <taxon>Lachnospiraceae</taxon>
        <taxon>Blautia</taxon>
    </lineage>
</organism>
<evidence type="ECO:0000313" key="10">
    <source>
        <dbReference type="Proteomes" id="UP000593601"/>
    </source>
</evidence>
<dbReference type="Pfam" id="PF08497">
    <property type="entry name" value="Radical_SAM_N"/>
    <property type="match status" value="1"/>
</dbReference>
<dbReference type="InterPro" id="IPR013704">
    <property type="entry name" value="UPF0313_N"/>
</dbReference>
<dbReference type="SFLD" id="SFLDS00029">
    <property type="entry name" value="Radical_SAM"/>
    <property type="match status" value="1"/>
</dbReference>
<dbReference type="EMBL" id="CP063304">
    <property type="protein sequence ID" value="QOV20979.1"/>
    <property type="molecule type" value="Genomic_DNA"/>
</dbReference>
<feature type="region of interest" description="Disordered" evidence="7">
    <location>
        <begin position="600"/>
        <end position="623"/>
    </location>
</feature>
<comment type="cofactor">
    <cofactor evidence="6">
        <name>[4Fe-4S] cluster</name>
        <dbReference type="ChEBI" id="CHEBI:49883"/>
    </cofactor>
    <text evidence="6">Binds 1 [4Fe-4S] cluster. The cluster is coordinated with 3 cysteines and an exchangeable S-adenosyl-L-methionine.</text>
</comment>
<dbReference type="Pfam" id="PF11842">
    <property type="entry name" value="DUF3362"/>
    <property type="match status" value="1"/>
</dbReference>
<dbReference type="InterPro" id="IPR058240">
    <property type="entry name" value="rSAM_sf"/>
</dbReference>
<dbReference type="InterPro" id="IPR006638">
    <property type="entry name" value="Elp3/MiaA/NifB-like_rSAM"/>
</dbReference>
<evidence type="ECO:0000256" key="4">
    <source>
        <dbReference type="ARBA" id="ARBA00023004"/>
    </source>
</evidence>
<name>A0A7M2RL23_9FIRM</name>
<dbReference type="GO" id="GO:0051539">
    <property type="term" value="F:4 iron, 4 sulfur cluster binding"/>
    <property type="evidence" value="ECO:0007669"/>
    <property type="project" value="UniProtKB-KW"/>
</dbReference>
<protein>
    <submittedName>
        <fullName evidence="9">YgiQ family radical SAM protein</fullName>
    </submittedName>
</protein>
<evidence type="ECO:0000256" key="7">
    <source>
        <dbReference type="SAM" id="MobiDB-lite"/>
    </source>
</evidence>
<dbReference type="InterPro" id="IPR024560">
    <property type="entry name" value="UPF0313_C"/>
</dbReference>
<dbReference type="Proteomes" id="UP000593601">
    <property type="component" value="Chromosome"/>
</dbReference>
<comment type="similarity">
    <text evidence="6">Belongs to the UPF0313 family.</text>
</comment>
<dbReference type="InterPro" id="IPR007197">
    <property type="entry name" value="rSAM"/>
</dbReference>
<reference evidence="9 10" key="1">
    <citation type="submission" date="2020-10" db="EMBL/GenBank/DDBJ databases">
        <title>Blautia liquoris sp.nov., isolated from the mud in a fermentation cellar used for the production of Chinese strong-flavoured liquor.</title>
        <authorList>
            <person name="Lu L."/>
        </authorList>
    </citation>
    <scope>NUCLEOTIDE SEQUENCE [LARGE SCALE GENOMIC DNA]</scope>
    <source>
        <strain evidence="9 10">LZLJ-3</strain>
    </source>
</reference>
<evidence type="ECO:0000256" key="2">
    <source>
        <dbReference type="ARBA" id="ARBA00022691"/>
    </source>
</evidence>
<keyword evidence="1 6" id="KW-0004">4Fe-4S</keyword>
<evidence type="ECO:0000259" key="8">
    <source>
        <dbReference type="PROSITE" id="PS51918"/>
    </source>
</evidence>
<feature type="domain" description="Radical SAM core" evidence="8">
    <location>
        <begin position="293"/>
        <end position="567"/>
    </location>
</feature>
<evidence type="ECO:0000256" key="5">
    <source>
        <dbReference type="ARBA" id="ARBA00023014"/>
    </source>
</evidence>